<protein>
    <submittedName>
        <fullName evidence="3">Glycosyl transferase</fullName>
    </submittedName>
</protein>
<dbReference type="Pfam" id="PF00534">
    <property type="entry name" value="Glycos_transf_1"/>
    <property type="match status" value="1"/>
</dbReference>
<reference evidence="3 4" key="1">
    <citation type="submission" date="2014-03" db="EMBL/GenBank/DDBJ databases">
        <title>Whole genome sequence of Novosphingobium resinovorum KF1.</title>
        <authorList>
            <person name="Gan H.M."/>
            <person name="Gan H.Y."/>
            <person name="Chew T.H."/>
            <person name="Savka M.A."/>
        </authorList>
    </citation>
    <scope>NUCLEOTIDE SEQUENCE [LARGE SCALE GENOMIC DNA]</scope>
    <source>
        <strain evidence="3 4">KF1</strain>
    </source>
</reference>
<dbReference type="CDD" id="cd03794">
    <property type="entry name" value="GT4_WbuB-like"/>
    <property type="match status" value="1"/>
</dbReference>
<organism evidence="3 4">
    <name type="scientific">Novosphingobium resinovorum</name>
    <dbReference type="NCBI Taxonomy" id="158500"/>
    <lineage>
        <taxon>Bacteria</taxon>
        <taxon>Pseudomonadati</taxon>
        <taxon>Pseudomonadota</taxon>
        <taxon>Alphaproteobacteria</taxon>
        <taxon>Sphingomonadales</taxon>
        <taxon>Sphingomonadaceae</taxon>
        <taxon>Novosphingobium</taxon>
    </lineage>
</organism>
<proteinExistence type="predicted"/>
<dbReference type="PANTHER" id="PTHR12526:SF633">
    <property type="entry name" value="COLANIC ACID BIOSYNTHESIS GLYCOSYL TRANSFERASE WCAI-RELATED"/>
    <property type="match status" value="1"/>
</dbReference>
<dbReference type="eggNOG" id="COG0438">
    <property type="taxonomic scope" value="Bacteria"/>
</dbReference>
<sequence>MRILFLGLNYAPEEIGIGLYSGDMTKAWVEAGHDVRAIVAVPYYPAWKVHAAYSGKGWQRSVEGGVDVTRCPIYVPAKPNGMRRLLHHVSFLAAALPTMLAAALGRKRPDLVFTVAPSLISAPIAWLASRLSGTQCWLHIQDFEMEAALATGLVGDGGVLAKLGRWFEQRVIGLFDHVSSISPQMCAKLAEKGVPRSRIHEVRNWADIAAITPYQGQSPYKAQWRVTTPYVALYSGNIANKQGIDIVLDAARLLRDRTDLTFIICGQGPNRAALEELASDLTNIQFHDLQDRERLNELLGLATLHLMPQLAGAADLVLPSKLTNMLASGRPVVATAEPGTGLAEEIVDCGIITQPGSAKAFAEGIESLLENPTLAAHYGENGRQRAEKRWAKDQILARLDAELINVVNASKLPHRIDTERSAGTT</sequence>
<comment type="caution">
    <text evidence="3">The sequence shown here is derived from an EMBL/GenBank/DDBJ whole genome shotgun (WGS) entry which is preliminary data.</text>
</comment>
<dbReference type="InterPro" id="IPR001296">
    <property type="entry name" value="Glyco_trans_1"/>
</dbReference>
<evidence type="ECO:0000259" key="1">
    <source>
        <dbReference type="Pfam" id="PF00534"/>
    </source>
</evidence>
<dbReference type="InterPro" id="IPR028098">
    <property type="entry name" value="Glyco_trans_4-like_N"/>
</dbReference>
<dbReference type="SUPFAM" id="SSF53756">
    <property type="entry name" value="UDP-Glycosyltransferase/glycogen phosphorylase"/>
    <property type="match status" value="1"/>
</dbReference>
<feature type="domain" description="Glycosyl transferase family 1" evidence="1">
    <location>
        <begin position="227"/>
        <end position="385"/>
    </location>
</feature>
<feature type="domain" description="Glycosyltransferase subfamily 4-like N-terminal" evidence="2">
    <location>
        <begin position="16"/>
        <end position="205"/>
    </location>
</feature>
<dbReference type="Gene3D" id="3.40.50.2000">
    <property type="entry name" value="Glycogen Phosphorylase B"/>
    <property type="match status" value="2"/>
</dbReference>
<dbReference type="NCBIfam" id="NF007640">
    <property type="entry name" value="PRK10307.1"/>
    <property type="match status" value="1"/>
</dbReference>
<evidence type="ECO:0000313" key="4">
    <source>
        <dbReference type="Proteomes" id="UP000024329"/>
    </source>
</evidence>
<dbReference type="AlphaFoldDB" id="A0A031JR11"/>
<dbReference type="GO" id="GO:0016757">
    <property type="term" value="F:glycosyltransferase activity"/>
    <property type="evidence" value="ECO:0007669"/>
    <property type="project" value="InterPro"/>
</dbReference>
<gene>
    <name evidence="3" type="ORF">BV97_03646</name>
</gene>
<evidence type="ECO:0000259" key="2">
    <source>
        <dbReference type="Pfam" id="PF13579"/>
    </source>
</evidence>
<evidence type="ECO:0000313" key="3">
    <source>
        <dbReference type="EMBL" id="EZP80231.1"/>
    </source>
</evidence>
<name>A0A031JR11_9SPHN</name>
<dbReference type="RefSeq" id="WP_036527502.1">
    <property type="nucleotide sequence ID" value="NZ_JFYZ01000018.1"/>
</dbReference>
<dbReference type="PATRIC" id="fig|158500.4.peg.3721"/>
<dbReference type="PANTHER" id="PTHR12526">
    <property type="entry name" value="GLYCOSYLTRANSFERASE"/>
    <property type="match status" value="1"/>
</dbReference>
<dbReference type="Pfam" id="PF13579">
    <property type="entry name" value="Glyco_trans_4_4"/>
    <property type="match status" value="1"/>
</dbReference>
<dbReference type="EMBL" id="JFYZ01000018">
    <property type="protein sequence ID" value="EZP80231.1"/>
    <property type="molecule type" value="Genomic_DNA"/>
</dbReference>
<keyword evidence="3" id="KW-0808">Transferase</keyword>
<dbReference type="Proteomes" id="UP000024329">
    <property type="component" value="Unassembled WGS sequence"/>
</dbReference>
<accession>A0A031JR11</accession>